<feature type="transmembrane region" description="Helical" evidence="5">
    <location>
        <begin position="255"/>
        <end position="273"/>
    </location>
</feature>
<evidence type="ECO:0000313" key="8">
    <source>
        <dbReference type="Proteomes" id="UP000632498"/>
    </source>
</evidence>
<feature type="transmembrane region" description="Helical" evidence="5">
    <location>
        <begin position="141"/>
        <end position="160"/>
    </location>
</feature>
<dbReference type="SUPFAM" id="SSF103481">
    <property type="entry name" value="Multidrug resistance efflux transporter EmrE"/>
    <property type="match status" value="2"/>
</dbReference>
<sequence>MHAFLLTACALIPLAANSILCRQALETGAIDAASFTSIRIISGAVMLCLIVLIRRRPLSRQDGNIKSAAMLFTYMVFFSFAYLSLGAGTGALILFGAVQLTMFVYALKIGEHFSLLSWLGLGIAVSGIIYLVSPGLNAPDLIGSLLMIIAGIAWGLYSLAGRGTTKPLESTAMNFVYCVVPVIVMNLFFLDQTVLSNHGVLLAIASGAFASGCGYTIWYSALRYLKATQAATVQLCVPIIAALGGTVLLDETLTLRLVLASLATLGGIALVLFQRSHKKN</sequence>
<protein>
    <recommendedName>
        <fullName evidence="6">EamA domain-containing protein</fullName>
    </recommendedName>
</protein>
<dbReference type="GO" id="GO:0016020">
    <property type="term" value="C:membrane"/>
    <property type="evidence" value="ECO:0007669"/>
    <property type="project" value="UniProtKB-SubCell"/>
</dbReference>
<evidence type="ECO:0000256" key="1">
    <source>
        <dbReference type="ARBA" id="ARBA00004141"/>
    </source>
</evidence>
<keyword evidence="2 5" id="KW-0812">Transmembrane</keyword>
<dbReference type="InterPro" id="IPR000620">
    <property type="entry name" value="EamA_dom"/>
</dbReference>
<dbReference type="AlphaFoldDB" id="A0A917FF20"/>
<comment type="caution">
    <text evidence="7">The sequence shown here is derived from an EMBL/GenBank/DDBJ whole genome shotgun (WGS) entry which is preliminary data.</text>
</comment>
<evidence type="ECO:0000256" key="5">
    <source>
        <dbReference type="SAM" id="Phobius"/>
    </source>
</evidence>
<evidence type="ECO:0000259" key="6">
    <source>
        <dbReference type="Pfam" id="PF00892"/>
    </source>
</evidence>
<comment type="subcellular location">
    <subcellularLocation>
        <location evidence="1">Membrane</location>
        <topology evidence="1">Multi-pass membrane protein</topology>
    </subcellularLocation>
</comment>
<feature type="transmembrane region" description="Helical" evidence="5">
    <location>
        <begin position="34"/>
        <end position="53"/>
    </location>
</feature>
<dbReference type="Proteomes" id="UP000632498">
    <property type="component" value="Unassembled WGS sequence"/>
</dbReference>
<reference evidence="7" key="1">
    <citation type="journal article" date="2014" name="Int. J. Syst. Evol. Microbiol.">
        <title>Complete genome sequence of Corynebacterium casei LMG S-19264T (=DSM 44701T), isolated from a smear-ripened cheese.</title>
        <authorList>
            <consortium name="US DOE Joint Genome Institute (JGI-PGF)"/>
            <person name="Walter F."/>
            <person name="Albersmeier A."/>
            <person name="Kalinowski J."/>
            <person name="Ruckert C."/>
        </authorList>
    </citation>
    <scope>NUCLEOTIDE SEQUENCE</scope>
    <source>
        <strain evidence="7">CGMCC 1.15254</strain>
    </source>
</reference>
<organism evidence="7 8">
    <name type="scientific">Terasakiella brassicae</name>
    <dbReference type="NCBI Taxonomy" id="1634917"/>
    <lineage>
        <taxon>Bacteria</taxon>
        <taxon>Pseudomonadati</taxon>
        <taxon>Pseudomonadota</taxon>
        <taxon>Alphaproteobacteria</taxon>
        <taxon>Rhodospirillales</taxon>
        <taxon>Terasakiellaceae</taxon>
        <taxon>Terasakiella</taxon>
    </lineage>
</organism>
<dbReference type="Pfam" id="PF00892">
    <property type="entry name" value="EamA"/>
    <property type="match status" value="1"/>
</dbReference>
<keyword evidence="8" id="KW-1185">Reference proteome</keyword>
<feature type="transmembrane region" description="Helical" evidence="5">
    <location>
        <begin position="172"/>
        <end position="190"/>
    </location>
</feature>
<reference evidence="7" key="2">
    <citation type="submission" date="2020-09" db="EMBL/GenBank/DDBJ databases">
        <authorList>
            <person name="Sun Q."/>
            <person name="Zhou Y."/>
        </authorList>
    </citation>
    <scope>NUCLEOTIDE SEQUENCE</scope>
    <source>
        <strain evidence="7">CGMCC 1.15254</strain>
    </source>
</reference>
<gene>
    <name evidence="7" type="ORF">GCM10011332_24470</name>
</gene>
<dbReference type="RefSeq" id="WP_188665583.1">
    <property type="nucleotide sequence ID" value="NZ_BMHV01000018.1"/>
</dbReference>
<name>A0A917FF20_9PROT</name>
<feature type="transmembrane region" description="Helical" evidence="5">
    <location>
        <begin position="230"/>
        <end position="249"/>
    </location>
</feature>
<keyword evidence="4 5" id="KW-0472">Membrane</keyword>
<dbReference type="PANTHER" id="PTHR32322">
    <property type="entry name" value="INNER MEMBRANE TRANSPORTER"/>
    <property type="match status" value="1"/>
</dbReference>
<feature type="domain" description="EamA" evidence="6">
    <location>
        <begin position="142"/>
        <end position="272"/>
    </location>
</feature>
<dbReference type="InterPro" id="IPR050638">
    <property type="entry name" value="AA-Vitamin_Transporters"/>
</dbReference>
<evidence type="ECO:0000256" key="2">
    <source>
        <dbReference type="ARBA" id="ARBA00022692"/>
    </source>
</evidence>
<evidence type="ECO:0000256" key="4">
    <source>
        <dbReference type="ARBA" id="ARBA00023136"/>
    </source>
</evidence>
<evidence type="ECO:0000256" key="3">
    <source>
        <dbReference type="ARBA" id="ARBA00022989"/>
    </source>
</evidence>
<proteinExistence type="predicted"/>
<accession>A0A917FF20</accession>
<dbReference type="InterPro" id="IPR037185">
    <property type="entry name" value="EmrE-like"/>
</dbReference>
<keyword evidence="3 5" id="KW-1133">Transmembrane helix</keyword>
<evidence type="ECO:0000313" key="7">
    <source>
        <dbReference type="EMBL" id="GGF69456.1"/>
    </source>
</evidence>
<dbReference type="EMBL" id="BMHV01000018">
    <property type="protein sequence ID" value="GGF69456.1"/>
    <property type="molecule type" value="Genomic_DNA"/>
</dbReference>
<feature type="transmembrane region" description="Helical" evidence="5">
    <location>
        <begin position="196"/>
        <end position="218"/>
    </location>
</feature>
<dbReference type="PANTHER" id="PTHR32322:SF9">
    <property type="entry name" value="AMINO-ACID METABOLITE EFFLUX PUMP-RELATED"/>
    <property type="match status" value="1"/>
</dbReference>
<feature type="transmembrane region" description="Helical" evidence="5">
    <location>
        <begin position="115"/>
        <end position="135"/>
    </location>
</feature>